<feature type="domain" description="NmrA-like" evidence="3">
    <location>
        <begin position="5"/>
        <end position="219"/>
    </location>
</feature>
<dbReference type="SUPFAM" id="SSF51735">
    <property type="entry name" value="NAD(P)-binding Rossmann-fold domains"/>
    <property type="match status" value="1"/>
</dbReference>
<dbReference type="EMBL" id="JANBVO010000002">
    <property type="protein sequence ID" value="KAJ9156424.1"/>
    <property type="molecule type" value="Genomic_DNA"/>
</dbReference>
<dbReference type="PANTHER" id="PTHR47706">
    <property type="entry name" value="NMRA-LIKE FAMILY PROTEIN"/>
    <property type="match status" value="1"/>
</dbReference>
<reference evidence="4" key="1">
    <citation type="submission" date="2022-07" db="EMBL/GenBank/DDBJ databases">
        <title>Fungi with potential for degradation of polypropylene.</title>
        <authorList>
            <person name="Gostincar C."/>
        </authorList>
    </citation>
    <scope>NUCLEOTIDE SEQUENCE</scope>
    <source>
        <strain evidence="4">EXF-13308</strain>
    </source>
</reference>
<keyword evidence="2" id="KW-0560">Oxidoreductase</keyword>
<keyword evidence="1" id="KW-0521">NADP</keyword>
<sequence>MSTIQKVAIVGGNGALGAPVLKALLAAGFEVTALSRAAGKVAAQPHLTEVVIDFADHAALVSALKGLDAVVSTTGNQSGDVQIALVNAAVEAGIKRFIPSDFGSDLQHPEIRSLPVFAEKIKVQELLIQKSKETSLTYTFINNNAFLDWGLEHKFILDPVDRKATLWDGGEHLVTLTSLATVGQGVVGVLKHPEETKNRVVYIQEVAVSLKKLVGIVQEAAPGHTWAVTVGDSKEAATKAIEALSNHVYEPWVFLHQIFRAAAGKGGWAHFEKNDNKLLGVKELDDEELKKAVKETLQKIPGAI</sequence>
<accession>A0AA38RSC5</accession>
<gene>
    <name evidence="4" type="ORF">NKR23_g819</name>
</gene>
<dbReference type="CDD" id="cd05259">
    <property type="entry name" value="PCBER_SDR_a"/>
    <property type="match status" value="1"/>
</dbReference>
<dbReference type="PANTHER" id="PTHR47706:SF1">
    <property type="entry name" value="CIPA-LIKE, PUTATIVE (AFU_ORTHOLOGUE AFUA_1G12460)-RELATED"/>
    <property type="match status" value="1"/>
</dbReference>
<organism evidence="4 5">
    <name type="scientific">Pleurostoma richardsiae</name>
    <dbReference type="NCBI Taxonomy" id="41990"/>
    <lineage>
        <taxon>Eukaryota</taxon>
        <taxon>Fungi</taxon>
        <taxon>Dikarya</taxon>
        <taxon>Ascomycota</taxon>
        <taxon>Pezizomycotina</taxon>
        <taxon>Sordariomycetes</taxon>
        <taxon>Sordariomycetidae</taxon>
        <taxon>Calosphaeriales</taxon>
        <taxon>Pleurostomataceae</taxon>
        <taxon>Pleurostoma</taxon>
    </lineage>
</organism>
<evidence type="ECO:0000313" key="5">
    <source>
        <dbReference type="Proteomes" id="UP001174694"/>
    </source>
</evidence>
<dbReference type="GO" id="GO:0016491">
    <property type="term" value="F:oxidoreductase activity"/>
    <property type="evidence" value="ECO:0007669"/>
    <property type="project" value="UniProtKB-KW"/>
</dbReference>
<dbReference type="AlphaFoldDB" id="A0AA38RSC5"/>
<proteinExistence type="predicted"/>
<evidence type="ECO:0000259" key="3">
    <source>
        <dbReference type="Pfam" id="PF05368"/>
    </source>
</evidence>
<dbReference type="Pfam" id="PF05368">
    <property type="entry name" value="NmrA"/>
    <property type="match status" value="1"/>
</dbReference>
<dbReference type="Gene3D" id="3.40.50.720">
    <property type="entry name" value="NAD(P)-binding Rossmann-like Domain"/>
    <property type="match status" value="1"/>
</dbReference>
<dbReference type="Gene3D" id="3.90.25.10">
    <property type="entry name" value="UDP-galactose 4-epimerase, domain 1"/>
    <property type="match status" value="1"/>
</dbReference>
<dbReference type="InterPro" id="IPR045312">
    <property type="entry name" value="PCBER-like"/>
</dbReference>
<comment type="caution">
    <text evidence="4">The sequence shown here is derived from an EMBL/GenBank/DDBJ whole genome shotgun (WGS) entry which is preliminary data.</text>
</comment>
<evidence type="ECO:0000256" key="1">
    <source>
        <dbReference type="ARBA" id="ARBA00022857"/>
    </source>
</evidence>
<dbReference type="InterPro" id="IPR036291">
    <property type="entry name" value="NAD(P)-bd_dom_sf"/>
</dbReference>
<evidence type="ECO:0000313" key="4">
    <source>
        <dbReference type="EMBL" id="KAJ9156424.1"/>
    </source>
</evidence>
<name>A0AA38RSC5_9PEZI</name>
<evidence type="ECO:0000256" key="2">
    <source>
        <dbReference type="ARBA" id="ARBA00023002"/>
    </source>
</evidence>
<protein>
    <recommendedName>
        <fullName evidence="3">NmrA-like domain-containing protein</fullName>
    </recommendedName>
</protein>
<dbReference type="Proteomes" id="UP001174694">
    <property type="component" value="Unassembled WGS sequence"/>
</dbReference>
<dbReference type="InterPro" id="IPR008030">
    <property type="entry name" value="NmrA-like"/>
</dbReference>
<dbReference type="InterPro" id="IPR051609">
    <property type="entry name" value="NmrA/Isoflavone_reductase-like"/>
</dbReference>
<keyword evidence="5" id="KW-1185">Reference proteome</keyword>